<dbReference type="Proteomes" id="UP000295210">
    <property type="component" value="Unassembled WGS sequence"/>
</dbReference>
<dbReference type="AlphaFoldDB" id="A0A4R1L691"/>
<evidence type="ECO:0000313" key="1">
    <source>
        <dbReference type="EMBL" id="TCK73688.1"/>
    </source>
</evidence>
<organism evidence="1 2">
    <name type="scientific">Acidipila rosea</name>
    <dbReference type="NCBI Taxonomy" id="768535"/>
    <lineage>
        <taxon>Bacteria</taxon>
        <taxon>Pseudomonadati</taxon>
        <taxon>Acidobacteriota</taxon>
        <taxon>Terriglobia</taxon>
        <taxon>Terriglobales</taxon>
        <taxon>Acidobacteriaceae</taxon>
        <taxon>Acidipila</taxon>
    </lineage>
</organism>
<keyword evidence="2" id="KW-1185">Reference proteome</keyword>
<protein>
    <submittedName>
        <fullName evidence="1">Uncharacterized protein</fullName>
    </submittedName>
</protein>
<accession>A0A4R1L691</accession>
<name>A0A4R1L691_9BACT</name>
<sequence length="42" mass="4761">MYNLLASGRLVQIDTVGSNLWMPAQTSIRKIWSTLQGKYGYV</sequence>
<comment type="caution">
    <text evidence="1">The sequence shown here is derived from an EMBL/GenBank/DDBJ whole genome shotgun (WGS) entry which is preliminary data.</text>
</comment>
<dbReference type="EMBL" id="SMGK01000002">
    <property type="protein sequence ID" value="TCK73688.1"/>
    <property type="molecule type" value="Genomic_DNA"/>
</dbReference>
<gene>
    <name evidence="1" type="ORF">C7378_1301</name>
</gene>
<evidence type="ECO:0000313" key="2">
    <source>
        <dbReference type="Proteomes" id="UP000295210"/>
    </source>
</evidence>
<reference evidence="1 2" key="1">
    <citation type="submission" date="2019-03" db="EMBL/GenBank/DDBJ databases">
        <title>Genomic Encyclopedia of Type Strains, Phase IV (KMG-IV): sequencing the most valuable type-strain genomes for metagenomic binning, comparative biology and taxonomic classification.</title>
        <authorList>
            <person name="Goeker M."/>
        </authorList>
    </citation>
    <scope>NUCLEOTIDE SEQUENCE [LARGE SCALE GENOMIC DNA]</scope>
    <source>
        <strain evidence="1 2">DSM 103428</strain>
    </source>
</reference>
<proteinExistence type="predicted"/>